<dbReference type="GO" id="GO:0005886">
    <property type="term" value="C:plasma membrane"/>
    <property type="evidence" value="ECO:0007669"/>
    <property type="project" value="UniProtKB-SubCell"/>
</dbReference>
<feature type="compositionally biased region" description="Acidic residues" evidence="6">
    <location>
        <begin position="88"/>
        <end position="97"/>
    </location>
</feature>
<accession>A0A419W9E4</accession>
<dbReference type="AlphaFoldDB" id="A0A419W9E4"/>
<evidence type="ECO:0000313" key="12">
    <source>
        <dbReference type="Proteomes" id="UP000283387"/>
    </source>
</evidence>
<dbReference type="PANTHER" id="PTHR33885">
    <property type="entry name" value="PHAGE SHOCK PROTEIN C"/>
    <property type="match status" value="1"/>
</dbReference>
<keyword evidence="3 7" id="KW-0812">Transmembrane</keyword>
<dbReference type="Pfam" id="PF22744">
    <property type="entry name" value="Toast-rack_PspC-Cterm"/>
    <property type="match status" value="1"/>
</dbReference>
<dbReference type="Pfam" id="PF22571">
    <property type="entry name" value="LiaI-LiaF-TM_PspC"/>
    <property type="match status" value="1"/>
</dbReference>
<evidence type="ECO:0000259" key="10">
    <source>
        <dbReference type="Pfam" id="PF22744"/>
    </source>
</evidence>
<dbReference type="InterPro" id="IPR054319">
    <property type="entry name" value="PspC-rel_ToastRack"/>
</dbReference>
<gene>
    <name evidence="11" type="ORF">BC643_2458</name>
</gene>
<evidence type="ECO:0000256" key="6">
    <source>
        <dbReference type="SAM" id="MobiDB-lite"/>
    </source>
</evidence>
<feature type="region of interest" description="Disordered" evidence="6">
    <location>
        <begin position="88"/>
        <end position="113"/>
    </location>
</feature>
<keyword evidence="5 7" id="KW-0472">Membrane</keyword>
<evidence type="ECO:0000313" key="11">
    <source>
        <dbReference type="EMBL" id="RKD92088.1"/>
    </source>
</evidence>
<evidence type="ECO:0000259" key="8">
    <source>
        <dbReference type="Pfam" id="PF04024"/>
    </source>
</evidence>
<feature type="transmembrane region" description="Helical" evidence="7">
    <location>
        <begin position="238"/>
        <end position="264"/>
    </location>
</feature>
<dbReference type="RefSeq" id="WP_120273334.1">
    <property type="nucleotide sequence ID" value="NZ_RAPN01000001.1"/>
</dbReference>
<proteinExistence type="predicted"/>
<dbReference type="InterPro" id="IPR054321">
    <property type="entry name" value="PspC-rel_TM"/>
</dbReference>
<evidence type="ECO:0000256" key="4">
    <source>
        <dbReference type="ARBA" id="ARBA00022989"/>
    </source>
</evidence>
<evidence type="ECO:0000256" key="7">
    <source>
        <dbReference type="SAM" id="Phobius"/>
    </source>
</evidence>
<organism evidence="11 12">
    <name type="scientific">Mangrovibacterium diazotrophicum</name>
    <dbReference type="NCBI Taxonomy" id="1261403"/>
    <lineage>
        <taxon>Bacteria</taxon>
        <taxon>Pseudomonadati</taxon>
        <taxon>Bacteroidota</taxon>
        <taxon>Bacteroidia</taxon>
        <taxon>Marinilabiliales</taxon>
        <taxon>Prolixibacteraceae</taxon>
        <taxon>Mangrovibacterium</taxon>
    </lineage>
</organism>
<dbReference type="InterPro" id="IPR007168">
    <property type="entry name" value="Phageshock_PspC_N"/>
</dbReference>
<keyword evidence="4 7" id="KW-1133">Transmembrane helix</keyword>
<feature type="transmembrane region" description="Helical" evidence="7">
    <location>
        <begin position="120"/>
        <end position="137"/>
    </location>
</feature>
<dbReference type="PANTHER" id="PTHR33885:SF3">
    <property type="entry name" value="PHAGE SHOCK PROTEIN C"/>
    <property type="match status" value="1"/>
</dbReference>
<feature type="transmembrane region" description="Helical" evidence="7">
    <location>
        <begin position="297"/>
        <end position="320"/>
    </location>
</feature>
<evidence type="ECO:0000256" key="2">
    <source>
        <dbReference type="ARBA" id="ARBA00022475"/>
    </source>
</evidence>
<comment type="caution">
    <text evidence="11">The sequence shown here is derived from an EMBL/GenBank/DDBJ whole genome shotgun (WGS) entry which is preliminary data.</text>
</comment>
<feature type="domain" description="PspC-related transmembrane region" evidence="9">
    <location>
        <begin position="213"/>
        <end position="359"/>
    </location>
</feature>
<dbReference type="OrthoDB" id="5772680at2"/>
<dbReference type="InterPro" id="IPR052027">
    <property type="entry name" value="PspC"/>
</dbReference>
<dbReference type="EMBL" id="RAPN01000001">
    <property type="protein sequence ID" value="RKD92088.1"/>
    <property type="molecule type" value="Genomic_DNA"/>
</dbReference>
<dbReference type="Pfam" id="PF04024">
    <property type="entry name" value="PspC"/>
    <property type="match status" value="1"/>
</dbReference>
<evidence type="ECO:0000259" key="9">
    <source>
        <dbReference type="Pfam" id="PF22571"/>
    </source>
</evidence>
<name>A0A419W9E4_9BACT</name>
<sequence length="538" mass="61072">MKKTFTINISGSVFHIDEDAYQKLQNYLHMLTAHFGADADGREILQDIEARIAELFSKKMETEEKDVVIEEWVDEVIARMGKPEDFLEAEGEEVDEESKEKADSQPTQERVKRRMYRDPDHRVLGGVCSGMGAYFSIDPVILRIIFVILLFASFGTALIIYIVLWIAVPKAKTTAQRLEMRGQEATVSNIEKSIKEEVKEVKESYNRFRSSDSYNKGREHVSRFGEIVYSVFKVFLKILGVVLGALMILIGFLGLLGFIISMVVGHSVVSSAPWISHWGGHVVVPEMAHFFIAPTSITILMIAIAFLVGIPLLAILYIGTKIVFRYKSNNKIILLSGLGVWLVALITVVVVSLSQVDDYKEKTTVSQSVVLPEQNMKTLYLELNADDYRAAYKRSLDLDRMKLVEKDGEAMLLGRPRFDVEKSNTDDFVLIVRKKSRGGSEEEANQQVQEIVYNFTQKDSTLTFDPYYTLQEGKRWLGQEVDLTLKVPEGKAIYLDDDMVKIIYDIENVSNTWDGDMVGKYWEMKPDGLTMKETKANE</sequence>
<dbReference type="Proteomes" id="UP000283387">
    <property type="component" value="Unassembled WGS sequence"/>
</dbReference>
<keyword evidence="2" id="KW-1003">Cell membrane</keyword>
<evidence type="ECO:0000256" key="1">
    <source>
        <dbReference type="ARBA" id="ARBA00004162"/>
    </source>
</evidence>
<feature type="domain" description="PspC-related ToastRack" evidence="10">
    <location>
        <begin position="416"/>
        <end position="530"/>
    </location>
</feature>
<evidence type="ECO:0000256" key="5">
    <source>
        <dbReference type="ARBA" id="ARBA00023136"/>
    </source>
</evidence>
<protein>
    <submittedName>
        <fullName evidence="11">Phage shock protein C (PspC) family protein</fullName>
    </submittedName>
</protein>
<feature type="domain" description="Phage shock protein PspC N-terminal" evidence="8">
    <location>
        <begin position="113"/>
        <end position="171"/>
    </location>
</feature>
<evidence type="ECO:0000256" key="3">
    <source>
        <dbReference type="ARBA" id="ARBA00022692"/>
    </source>
</evidence>
<feature type="transmembrane region" description="Helical" evidence="7">
    <location>
        <begin position="143"/>
        <end position="168"/>
    </location>
</feature>
<reference evidence="11 12" key="1">
    <citation type="submission" date="2018-09" db="EMBL/GenBank/DDBJ databases">
        <title>Genomic Encyclopedia of Archaeal and Bacterial Type Strains, Phase II (KMG-II): from individual species to whole genera.</title>
        <authorList>
            <person name="Goeker M."/>
        </authorList>
    </citation>
    <scope>NUCLEOTIDE SEQUENCE [LARGE SCALE GENOMIC DNA]</scope>
    <source>
        <strain evidence="11 12">DSM 27148</strain>
    </source>
</reference>
<comment type="subcellular location">
    <subcellularLocation>
        <location evidence="1">Cell membrane</location>
        <topology evidence="1">Single-pass membrane protein</topology>
    </subcellularLocation>
</comment>
<feature type="transmembrane region" description="Helical" evidence="7">
    <location>
        <begin position="332"/>
        <end position="353"/>
    </location>
</feature>
<keyword evidence="12" id="KW-1185">Reference proteome</keyword>